<feature type="transmembrane region" description="Helical" evidence="1">
    <location>
        <begin position="39"/>
        <end position="60"/>
    </location>
</feature>
<gene>
    <name evidence="2" type="ORF">S01H1_73432</name>
</gene>
<sequence>MHECIGTICRVQPLLLGVNAAERWDGLRRFAGSGGSNAWLWWALIPIALVAVVGVGVWIVHRSRQERRRWAEFRTRAKQVGLRDPEFRLLRFMVRRSELRGPATVYTIESTFGRVVTRLMRSKKVSAMSEKARSDLDSILESIGEKLGFELPLVAEEPEVLTRSEQIAVGSSLLITVPGVAAPFAATLTENEPERLLVETETPVDVRP</sequence>
<keyword evidence="1" id="KW-0812">Transmembrane</keyword>
<keyword evidence="1" id="KW-0472">Membrane</keyword>
<protein>
    <submittedName>
        <fullName evidence="2">Uncharacterized protein</fullName>
    </submittedName>
</protein>
<keyword evidence="1" id="KW-1133">Transmembrane helix</keyword>
<proteinExistence type="predicted"/>
<feature type="non-terminal residue" evidence="2">
    <location>
        <position position="208"/>
    </location>
</feature>
<evidence type="ECO:0000313" key="2">
    <source>
        <dbReference type="EMBL" id="GAG29335.1"/>
    </source>
</evidence>
<accession>X0WF92</accession>
<dbReference type="EMBL" id="BARS01049062">
    <property type="protein sequence ID" value="GAG29335.1"/>
    <property type="molecule type" value="Genomic_DNA"/>
</dbReference>
<name>X0WF92_9ZZZZ</name>
<organism evidence="2">
    <name type="scientific">marine sediment metagenome</name>
    <dbReference type="NCBI Taxonomy" id="412755"/>
    <lineage>
        <taxon>unclassified sequences</taxon>
        <taxon>metagenomes</taxon>
        <taxon>ecological metagenomes</taxon>
    </lineage>
</organism>
<evidence type="ECO:0000256" key="1">
    <source>
        <dbReference type="SAM" id="Phobius"/>
    </source>
</evidence>
<dbReference type="AlphaFoldDB" id="X0WF92"/>
<reference evidence="2" key="1">
    <citation type="journal article" date="2014" name="Front. Microbiol.">
        <title>High frequency of phylogenetically diverse reductive dehalogenase-homologous genes in deep subseafloor sedimentary metagenomes.</title>
        <authorList>
            <person name="Kawai M."/>
            <person name="Futagami T."/>
            <person name="Toyoda A."/>
            <person name="Takaki Y."/>
            <person name="Nishi S."/>
            <person name="Hori S."/>
            <person name="Arai W."/>
            <person name="Tsubouchi T."/>
            <person name="Morono Y."/>
            <person name="Uchiyama I."/>
            <person name="Ito T."/>
            <person name="Fujiyama A."/>
            <person name="Inagaki F."/>
            <person name="Takami H."/>
        </authorList>
    </citation>
    <scope>NUCLEOTIDE SEQUENCE</scope>
    <source>
        <strain evidence="2">Expedition CK06-06</strain>
    </source>
</reference>
<comment type="caution">
    <text evidence="2">The sequence shown here is derived from an EMBL/GenBank/DDBJ whole genome shotgun (WGS) entry which is preliminary data.</text>
</comment>